<sequence length="84" mass="9328">MDKISESIEAMGTMKLDKSISLVYGKDIDLAIKSLKKQVPKKPIDQSTWKACPTCNQGIGVNNKTPNPKAIAYCFHCGQKLDWD</sequence>
<protein>
    <submittedName>
        <fullName evidence="1">Uncharacterized protein</fullName>
    </submittedName>
</protein>
<gene>
    <name evidence="1" type="ORF">SAMN02745133_02973</name>
</gene>
<dbReference type="RefSeq" id="WP_073240140.1">
    <property type="nucleotide sequence ID" value="NZ_FQUY01000034.1"/>
</dbReference>
<keyword evidence="2" id="KW-1185">Reference proteome</keyword>
<dbReference type="EMBL" id="FQUY01000034">
    <property type="protein sequence ID" value="SHF55985.1"/>
    <property type="molecule type" value="Genomic_DNA"/>
</dbReference>
<dbReference type="AlphaFoldDB" id="A0A1M5CMG9"/>
<evidence type="ECO:0000313" key="1">
    <source>
        <dbReference type="EMBL" id="SHF55985.1"/>
    </source>
</evidence>
<dbReference type="OrthoDB" id="9795058at2"/>
<dbReference type="STRING" id="1121429.SAMN02745133_02973"/>
<name>A0A1M5CMG9_9FIRM</name>
<reference evidence="2" key="1">
    <citation type="submission" date="2016-11" db="EMBL/GenBank/DDBJ databases">
        <authorList>
            <person name="Varghese N."/>
            <person name="Submissions S."/>
        </authorList>
    </citation>
    <scope>NUCLEOTIDE SEQUENCE [LARGE SCALE GENOMIC DNA]</scope>
    <source>
        <strain evidence="2">DSM 12395</strain>
    </source>
</reference>
<evidence type="ECO:0000313" key="2">
    <source>
        <dbReference type="Proteomes" id="UP000184148"/>
    </source>
</evidence>
<organism evidence="1 2">
    <name type="scientific">Desulforamulus putei DSM 12395</name>
    <dbReference type="NCBI Taxonomy" id="1121429"/>
    <lineage>
        <taxon>Bacteria</taxon>
        <taxon>Bacillati</taxon>
        <taxon>Bacillota</taxon>
        <taxon>Clostridia</taxon>
        <taxon>Eubacteriales</taxon>
        <taxon>Peptococcaceae</taxon>
        <taxon>Desulforamulus</taxon>
    </lineage>
</organism>
<proteinExistence type="predicted"/>
<accession>A0A1M5CMG9</accession>
<dbReference type="Proteomes" id="UP000184148">
    <property type="component" value="Unassembled WGS sequence"/>
</dbReference>